<dbReference type="InterPro" id="IPR038375">
    <property type="entry name" value="NDUFAF7_sf"/>
</dbReference>
<gene>
    <name evidence="3" type="ORF">H261_18607</name>
</gene>
<keyword evidence="4" id="KW-1185">Reference proteome</keyword>
<dbReference type="SUPFAM" id="SSF53335">
    <property type="entry name" value="S-adenosyl-L-methionine-dependent methyltransferases"/>
    <property type="match status" value="1"/>
</dbReference>
<dbReference type="OrthoDB" id="9794208at2"/>
<dbReference type="Pfam" id="PF02636">
    <property type="entry name" value="Methyltransf_28"/>
    <property type="match status" value="1"/>
</dbReference>
<name>M3A7C7_9PROT</name>
<evidence type="ECO:0000313" key="4">
    <source>
        <dbReference type="Proteomes" id="UP000011744"/>
    </source>
</evidence>
<proteinExistence type="predicted"/>
<dbReference type="eggNOG" id="COG1565">
    <property type="taxonomic scope" value="Bacteria"/>
</dbReference>
<dbReference type="PANTHER" id="PTHR12049:SF7">
    <property type="entry name" value="PROTEIN ARGININE METHYLTRANSFERASE NDUFAF7, MITOCHONDRIAL"/>
    <property type="match status" value="1"/>
</dbReference>
<organism evidence="3 4">
    <name type="scientific">Paramagnetospirillum caucaseum</name>
    <dbReference type="NCBI Taxonomy" id="1244869"/>
    <lineage>
        <taxon>Bacteria</taxon>
        <taxon>Pseudomonadati</taxon>
        <taxon>Pseudomonadota</taxon>
        <taxon>Alphaproteobacteria</taxon>
        <taxon>Rhodospirillales</taxon>
        <taxon>Magnetospirillaceae</taxon>
        <taxon>Paramagnetospirillum</taxon>
    </lineage>
</organism>
<keyword evidence="2" id="KW-0808">Transferase</keyword>
<protein>
    <recommendedName>
        <fullName evidence="5">SAM-dependent methyltransferase</fullName>
    </recommendedName>
</protein>
<accession>M3A7C7</accession>
<dbReference type="Gene3D" id="3.40.50.12710">
    <property type="match status" value="1"/>
</dbReference>
<dbReference type="InterPro" id="IPR003788">
    <property type="entry name" value="NDUFAF7"/>
</dbReference>
<sequence length="365" mass="38855">MRLAHLLADRIRATGPIPVSEFMAEALGHPEHGYYMGRDPFGMNGDFTTSPEISQIFGELLGLWCALVWQSMGSPGRVVLAEIGPGRGTLMADLLRAASALPPFAQALDVHLIETSPSLRNRQAQALDGKPVTWHQRFDELPDGPLLLLANELFDALPIRQLEKEGGAWRERVVDLDGNGDLVFAAGPVVADPPLAPAVLSAPDGALAEFCPLGRELARSIARRLVNQGGAALIIDYGYGKSAAGDSLQALKAHKHHPEAHKHHPVLSRPGHADITAHVDFQALAEAASGLAAVHGPVPQGRFLARLGLEERARMLMGNATPEQAAHLASGARRLIDPAEMGTLFKVMALASPLLPVPPGLEPAE</sequence>
<evidence type="ECO:0000313" key="3">
    <source>
        <dbReference type="EMBL" id="EME68399.1"/>
    </source>
</evidence>
<evidence type="ECO:0000256" key="2">
    <source>
        <dbReference type="ARBA" id="ARBA00022679"/>
    </source>
</evidence>
<evidence type="ECO:0000256" key="1">
    <source>
        <dbReference type="ARBA" id="ARBA00022603"/>
    </source>
</evidence>
<evidence type="ECO:0008006" key="5">
    <source>
        <dbReference type="Google" id="ProtNLM"/>
    </source>
</evidence>
<comment type="caution">
    <text evidence="3">The sequence shown here is derived from an EMBL/GenBank/DDBJ whole genome shotgun (WGS) entry which is preliminary data.</text>
</comment>
<dbReference type="GO" id="GO:0032259">
    <property type="term" value="P:methylation"/>
    <property type="evidence" value="ECO:0007669"/>
    <property type="project" value="UniProtKB-KW"/>
</dbReference>
<dbReference type="AlphaFoldDB" id="M3A7C7"/>
<dbReference type="GO" id="GO:0035243">
    <property type="term" value="F:protein-arginine omega-N symmetric methyltransferase activity"/>
    <property type="evidence" value="ECO:0007669"/>
    <property type="project" value="TreeGrafter"/>
</dbReference>
<dbReference type="PATRIC" id="fig|1244869.3.peg.3718"/>
<reference evidence="3 4" key="1">
    <citation type="journal article" date="2014" name="Genome Announc.">
        <title>Draft Genome Sequence of Magnetospirillum sp. Strain SO-1, a Freshwater Magnetotactic Bacterium Isolated from the Ol'khovka River, Russia.</title>
        <authorList>
            <person name="Grouzdev D.S."/>
            <person name="Dziuba M.V."/>
            <person name="Sukhacheva M.S."/>
            <person name="Mardanov A.V."/>
            <person name="Beletskiy A.V."/>
            <person name="Kuznetsov B.B."/>
            <person name="Skryabin K.G."/>
        </authorList>
    </citation>
    <scope>NUCLEOTIDE SEQUENCE [LARGE SCALE GENOMIC DNA]</scope>
    <source>
        <strain evidence="3 4">SO-1</strain>
    </source>
</reference>
<dbReference type="RefSeq" id="WP_008620527.1">
    <property type="nucleotide sequence ID" value="NZ_AONQ01000067.1"/>
</dbReference>
<dbReference type="Proteomes" id="UP000011744">
    <property type="component" value="Unassembled WGS sequence"/>
</dbReference>
<keyword evidence="1" id="KW-0489">Methyltransferase</keyword>
<dbReference type="EMBL" id="AONQ01000067">
    <property type="protein sequence ID" value="EME68399.1"/>
    <property type="molecule type" value="Genomic_DNA"/>
</dbReference>
<dbReference type="STRING" id="1244869.H261_18607"/>
<dbReference type="PANTHER" id="PTHR12049">
    <property type="entry name" value="PROTEIN ARGININE METHYLTRANSFERASE NDUFAF7, MITOCHONDRIAL"/>
    <property type="match status" value="1"/>
</dbReference>
<dbReference type="InterPro" id="IPR029063">
    <property type="entry name" value="SAM-dependent_MTases_sf"/>
</dbReference>